<sequence length="776" mass="85798">MESAAAARAAGGDAGGVLRAEPRGESDQELELRVRLPEEQIRRLAQPVPADQRFPGLDGVDEGYEAAEEDFEDGDESDAEESTAKAGKAPVKGETAAAASWEDFDLDAAVPDRPKLALSEGGGADTADESPGEPTSRDADDWPVILVDVTPWTQDGKSVETARHEIFEELLKAEDQIDQLCEAMFEVGAFHHSTELCVQDDVARLETLNAGKRYAAVNYPEVVHVADLFETRTTQDLWREIARRASAGDRADAARLLKERVRDCSRSLVWKRSMLEEIDVIAEREELARLEREEVSERIESLTAMASELEELWASTDDIGDVTASCAMQLQAVQKHLADAREEQAALESLEAQQQNQQHKTGPEKERAEKELSVVDMILAMVLQRSVLCLPDMKHVGRVHKALLRKWELQFGRLPYISHTKDAEARQRELHKQAQQDALWDRAENLNDDLEDVVEARLRGPSPEGDIDKLVAWIEGNEEPESEHALPRRRGRRGKPSDRRDPRDNSPTPVYKVASLDETLSEHDLDQESNGAKDEAHSAMAQGKTNKKKRASVEDDQQGEEQTAVPAVIFDEAPAGEDPDEEDPVAALVRRLPETNDAGSPLIVLDVSSSVWHLLALVGPFYHVLVHNPKPLARGPSERILDAAFSFIAPDTEESADSFASVLLDAPALEARADEDIEEAANEFLAQFAIRVRTDVQAEDLEGVDVVLAPNCPTAALACALAHRAIEDKKLFAISVDTFHADYNGEDTWALNIWPDIVDSYPMDTPSGLTHNFPHY</sequence>
<protein>
    <submittedName>
        <fullName evidence="3">Uncharacterized protein</fullName>
    </submittedName>
</protein>
<feature type="region of interest" description="Disordered" evidence="2">
    <location>
        <begin position="1"/>
        <end position="96"/>
    </location>
</feature>
<dbReference type="EMBL" id="BEYU01000078">
    <property type="protein sequence ID" value="GBG30573.1"/>
    <property type="molecule type" value="Genomic_DNA"/>
</dbReference>
<evidence type="ECO:0000256" key="1">
    <source>
        <dbReference type="SAM" id="Coils"/>
    </source>
</evidence>
<evidence type="ECO:0000313" key="3">
    <source>
        <dbReference type="EMBL" id="GBG30573.1"/>
    </source>
</evidence>
<dbReference type="Proteomes" id="UP000241890">
    <property type="component" value="Unassembled WGS sequence"/>
</dbReference>
<feature type="compositionally biased region" description="Basic and acidic residues" evidence="2">
    <location>
        <begin position="495"/>
        <end position="504"/>
    </location>
</feature>
<dbReference type="InParanoid" id="A0A2R5GPM5"/>
<comment type="caution">
    <text evidence="3">The sequence shown here is derived from an EMBL/GenBank/DDBJ whole genome shotgun (WGS) entry which is preliminary data.</text>
</comment>
<evidence type="ECO:0000256" key="2">
    <source>
        <dbReference type="SAM" id="MobiDB-lite"/>
    </source>
</evidence>
<feature type="compositionally biased region" description="Acidic residues" evidence="2">
    <location>
        <begin position="59"/>
        <end position="81"/>
    </location>
</feature>
<dbReference type="AlphaFoldDB" id="A0A2R5GPM5"/>
<keyword evidence="4" id="KW-1185">Reference proteome</keyword>
<feature type="compositionally biased region" description="Low complexity" evidence="2">
    <location>
        <begin position="1"/>
        <end position="11"/>
    </location>
</feature>
<accession>A0A2R5GPM5</accession>
<organism evidence="3 4">
    <name type="scientific">Hondaea fermentalgiana</name>
    <dbReference type="NCBI Taxonomy" id="2315210"/>
    <lineage>
        <taxon>Eukaryota</taxon>
        <taxon>Sar</taxon>
        <taxon>Stramenopiles</taxon>
        <taxon>Bigyra</taxon>
        <taxon>Labyrinthulomycetes</taxon>
        <taxon>Thraustochytrida</taxon>
        <taxon>Thraustochytriidae</taxon>
        <taxon>Hondaea</taxon>
    </lineage>
</organism>
<feature type="coiled-coil region" evidence="1">
    <location>
        <begin position="292"/>
        <end position="360"/>
    </location>
</feature>
<reference evidence="3 4" key="1">
    <citation type="submission" date="2017-12" db="EMBL/GenBank/DDBJ databases">
        <title>Sequencing, de novo assembly and annotation of complete genome of a new Thraustochytrid species, strain FCC1311.</title>
        <authorList>
            <person name="Sedici K."/>
            <person name="Godart F."/>
            <person name="Aiese Cigliano R."/>
            <person name="Sanseverino W."/>
            <person name="Barakat M."/>
            <person name="Ortet P."/>
            <person name="Marechal E."/>
            <person name="Cagnac O."/>
            <person name="Amato A."/>
        </authorList>
    </citation>
    <scope>NUCLEOTIDE SEQUENCE [LARGE SCALE GENOMIC DNA]</scope>
</reference>
<evidence type="ECO:0000313" key="4">
    <source>
        <dbReference type="Proteomes" id="UP000241890"/>
    </source>
</evidence>
<name>A0A2R5GPM5_9STRA</name>
<feature type="region of interest" description="Disordered" evidence="2">
    <location>
        <begin position="478"/>
        <end position="510"/>
    </location>
</feature>
<keyword evidence="1" id="KW-0175">Coiled coil</keyword>
<feature type="compositionally biased region" description="Basic and acidic residues" evidence="2">
    <location>
        <begin position="20"/>
        <end position="42"/>
    </location>
</feature>
<proteinExistence type="predicted"/>
<feature type="region of interest" description="Disordered" evidence="2">
    <location>
        <begin position="114"/>
        <end position="142"/>
    </location>
</feature>
<gene>
    <name evidence="3" type="ORF">FCC1311_067932</name>
</gene>
<feature type="region of interest" description="Disordered" evidence="2">
    <location>
        <begin position="522"/>
        <end position="567"/>
    </location>
</feature>
<feature type="compositionally biased region" description="Basic and acidic residues" evidence="2">
    <location>
        <begin position="522"/>
        <end position="537"/>
    </location>
</feature>